<dbReference type="EMBL" id="KU341456">
    <property type="protein sequence ID" value="AMP46337.1"/>
    <property type="molecule type" value="Genomic_DNA"/>
</dbReference>
<accession>A0A142C686</accession>
<evidence type="ECO:0000256" key="1">
    <source>
        <dbReference type="ARBA" id="ARBA00007831"/>
    </source>
</evidence>
<evidence type="ECO:0000256" key="3">
    <source>
        <dbReference type="ARBA" id="ARBA00023216"/>
    </source>
</evidence>
<dbReference type="GO" id="GO:0005886">
    <property type="term" value="C:plasma membrane"/>
    <property type="evidence" value="ECO:0007669"/>
    <property type="project" value="TreeGrafter"/>
</dbReference>
<dbReference type="PANTHER" id="PTHR10502:SF102">
    <property type="entry name" value="ANNEXIN B11"/>
    <property type="match status" value="1"/>
</dbReference>
<keyword evidence="2" id="KW-0677">Repeat</keyword>
<evidence type="ECO:0000256" key="2">
    <source>
        <dbReference type="ARBA" id="ARBA00022737"/>
    </source>
</evidence>
<dbReference type="SMART" id="SM00335">
    <property type="entry name" value="ANX"/>
    <property type="match status" value="2"/>
</dbReference>
<dbReference type="GO" id="GO:0005737">
    <property type="term" value="C:cytoplasm"/>
    <property type="evidence" value="ECO:0007669"/>
    <property type="project" value="TreeGrafter"/>
</dbReference>
<name>A0A142C686_SPIVO</name>
<dbReference type="SUPFAM" id="SSF47874">
    <property type="entry name" value="Annexin"/>
    <property type="match status" value="1"/>
</dbReference>
<dbReference type="Gene3D" id="1.10.220.10">
    <property type="entry name" value="Annexin"/>
    <property type="match status" value="4"/>
</dbReference>
<dbReference type="InterPro" id="IPR018502">
    <property type="entry name" value="Annexin_repeat"/>
</dbReference>
<reference evidence="4" key="1">
    <citation type="submission" date="2015-12" db="EMBL/GenBank/DDBJ databases">
        <title>Comparative cell biology and evolution of annexins in diplomonads.</title>
        <authorList>
            <person name="Einarsson E."/>
            <person name="Astvaldsson A."/>
            <person name="Hultenby K."/>
            <person name="Andersson J.O."/>
            <person name="Svard S.G."/>
            <person name="Jerlstrom-Hultqvist J."/>
        </authorList>
    </citation>
    <scope>NUCLEOTIDE SEQUENCE</scope>
</reference>
<proteinExistence type="inferred from homology"/>
<dbReference type="PANTHER" id="PTHR10502">
    <property type="entry name" value="ANNEXIN"/>
    <property type="match status" value="1"/>
</dbReference>
<dbReference type="Pfam" id="PF00191">
    <property type="entry name" value="Annexin"/>
    <property type="match status" value="2"/>
</dbReference>
<organism evidence="4">
    <name type="scientific">Spironucleus vortens</name>
    <dbReference type="NCBI Taxonomy" id="58336"/>
    <lineage>
        <taxon>Eukaryota</taxon>
        <taxon>Metamonada</taxon>
        <taxon>Diplomonadida</taxon>
        <taxon>Hexamitidae</taxon>
        <taxon>Hexamitinae</taxon>
        <taxon>Spironucleus</taxon>
    </lineage>
</organism>
<dbReference type="PROSITE" id="PS51897">
    <property type="entry name" value="ANNEXIN_2"/>
    <property type="match status" value="2"/>
</dbReference>
<dbReference type="GO" id="GO:0001786">
    <property type="term" value="F:phosphatidylserine binding"/>
    <property type="evidence" value="ECO:0007669"/>
    <property type="project" value="TreeGrafter"/>
</dbReference>
<evidence type="ECO:0000313" key="4">
    <source>
        <dbReference type="EMBL" id="AMP46337.1"/>
    </source>
</evidence>
<dbReference type="AlphaFoldDB" id="A0A142C686"/>
<dbReference type="GO" id="GO:0005509">
    <property type="term" value="F:calcium ion binding"/>
    <property type="evidence" value="ECO:0007669"/>
    <property type="project" value="InterPro"/>
</dbReference>
<dbReference type="InterPro" id="IPR037104">
    <property type="entry name" value="Annexin_sf"/>
</dbReference>
<comment type="similarity">
    <text evidence="1">Belongs to the annexin family.</text>
</comment>
<keyword evidence="3" id="KW-0041">Annexin</keyword>
<protein>
    <submittedName>
        <fullName evidence="4">Annexin 18</fullName>
    </submittedName>
</protein>
<dbReference type="GO" id="GO:0005544">
    <property type="term" value="F:calcium-dependent phospholipid binding"/>
    <property type="evidence" value="ECO:0007669"/>
    <property type="project" value="InterPro"/>
</dbReference>
<sequence>MNLISKSNIINRISYLIKMAMMFDPSMPLPANVHLVPPHPQKHQYYLQQADIIQHAILGLGTDCRSITEVIIRNTSEDLAWIGLEYKRHFGHDIIEDIAGDTSFNYRDLIVSFFVPRFQRWAMWVHESLVPHDDEKPEYRLLLDLIIPATMDDFDRLQVAYFTVYRRQLLDDMTYYLPHEHWAYLLVAWVRREKTNEGDPAEEADMLYKAAKGLGTTEAIFIFVLAKADRDLFGQILEAYQARHKKELRDVIKSEFAFINEDAFCMAHDANIHPAKTIAYILHESMKWLGTNDKRLIQCTSLFRDRYWSDVPKFYQKYGSLEKDLKGDTSGQYGRALKLLWGFN</sequence>